<dbReference type="EMBL" id="FN649741">
    <property type="protein sequence ID" value="CBN80376.1"/>
    <property type="molecule type" value="Genomic_DNA"/>
</dbReference>
<dbReference type="SUPFAM" id="SSF118310">
    <property type="entry name" value="AN1-like Zinc finger"/>
    <property type="match status" value="1"/>
</dbReference>
<accession>D8LPA5</accession>
<proteinExistence type="predicted"/>
<dbReference type="EMBL" id="FN648730">
    <property type="protein sequence ID" value="CBN80376.1"/>
    <property type="molecule type" value="Genomic_DNA"/>
</dbReference>
<dbReference type="Gene3D" id="4.10.1110.10">
    <property type="entry name" value="AN1-like Zinc finger"/>
    <property type="match status" value="1"/>
</dbReference>
<sequence>MSSIIMPTSPQPSRMTAIQVTKKTVPRCHVCKARLKIHEGKLCSCSMLLCMKHRYKADHFCPAGKVVHQMDKVEPRKVEQI</sequence>
<gene>
    <name evidence="1" type="ORF">Esi_0052_0228</name>
</gene>
<reference evidence="1 2" key="1">
    <citation type="journal article" date="2010" name="Nature">
        <title>The Ectocarpus genome and the independent evolution of multicellularity in brown algae.</title>
        <authorList>
            <person name="Cock J.M."/>
            <person name="Sterck L."/>
            <person name="Rouze P."/>
            <person name="Scornet D."/>
            <person name="Allen A.E."/>
            <person name="Amoutzias G."/>
            <person name="Anthouard V."/>
            <person name="Artiguenave F."/>
            <person name="Aury J.M."/>
            <person name="Badger J.H."/>
            <person name="Beszteri B."/>
            <person name="Billiau K."/>
            <person name="Bonnet E."/>
            <person name="Bothwell J.H."/>
            <person name="Bowler C."/>
            <person name="Boyen C."/>
            <person name="Brownlee C."/>
            <person name="Carrano C.J."/>
            <person name="Charrier B."/>
            <person name="Cho G.Y."/>
            <person name="Coelho S.M."/>
            <person name="Collen J."/>
            <person name="Corre E."/>
            <person name="Da Silva C."/>
            <person name="Delage L."/>
            <person name="Delaroque N."/>
            <person name="Dittami S.M."/>
            <person name="Doulbeau S."/>
            <person name="Elias M."/>
            <person name="Farnham G."/>
            <person name="Gachon C.M."/>
            <person name="Gschloessl B."/>
            <person name="Heesch S."/>
            <person name="Jabbari K."/>
            <person name="Jubin C."/>
            <person name="Kawai H."/>
            <person name="Kimura K."/>
            <person name="Kloareg B."/>
            <person name="Kupper F.C."/>
            <person name="Lang D."/>
            <person name="Le Bail A."/>
            <person name="Leblanc C."/>
            <person name="Lerouge P."/>
            <person name="Lohr M."/>
            <person name="Lopez P.J."/>
            <person name="Martens C."/>
            <person name="Maumus F."/>
            <person name="Michel G."/>
            <person name="Miranda-Saavedra D."/>
            <person name="Morales J."/>
            <person name="Moreau H."/>
            <person name="Motomura T."/>
            <person name="Nagasato C."/>
            <person name="Napoli C.A."/>
            <person name="Nelson D.R."/>
            <person name="Nyvall-Collen P."/>
            <person name="Peters A.F."/>
            <person name="Pommier C."/>
            <person name="Potin P."/>
            <person name="Poulain J."/>
            <person name="Quesneville H."/>
            <person name="Read B."/>
            <person name="Rensing S.A."/>
            <person name="Ritter A."/>
            <person name="Rousvoal S."/>
            <person name="Samanta M."/>
            <person name="Samson G."/>
            <person name="Schroeder D.C."/>
            <person name="Segurens B."/>
            <person name="Strittmatter M."/>
            <person name="Tonon T."/>
            <person name="Tregear J.W."/>
            <person name="Valentin K."/>
            <person name="von Dassow P."/>
            <person name="Yamagishi T."/>
            <person name="Van de Peer Y."/>
            <person name="Wincker P."/>
        </authorList>
    </citation>
    <scope>NUCLEOTIDE SEQUENCE [LARGE SCALE GENOMIC DNA]</scope>
    <source>
        <strain evidence="2">Ec32 / CCAP1310/4</strain>
    </source>
</reference>
<dbReference type="InParanoid" id="D8LPA5"/>
<keyword evidence="2" id="KW-1185">Reference proteome</keyword>
<dbReference type="Proteomes" id="UP000002630">
    <property type="component" value="Linkage Group LG16"/>
</dbReference>
<evidence type="ECO:0000313" key="1">
    <source>
        <dbReference type="EMBL" id="CBN80376.1"/>
    </source>
</evidence>
<organism evidence="1 2">
    <name type="scientific">Ectocarpus siliculosus</name>
    <name type="common">Brown alga</name>
    <name type="synonym">Conferva siliculosa</name>
    <dbReference type="NCBI Taxonomy" id="2880"/>
    <lineage>
        <taxon>Eukaryota</taxon>
        <taxon>Sar</taxon>
        <taxon>Stramenopiles</taxon>
        <taxon>Ochrophyta</taxon>
        <taxon>PX clade</taxon>
        <taxon>Phaeophyceae</taxon>
        <taxon>Ectocarpales</taxon>
        <taxon>Ectocarpaceae</taxon>
        <taxon>Ectocarpus</taxon>
    </lineage>
</organism>
<protein>
    <submittedName>
        <fullName evidence="1">EsV-1-73</fullName>
    </submittedName>
</protein>
<name>D8LPA5_ECTSI</name>
<dbReference type="AlphaFoldDB" id="D8LPA5"/>
<dbReference type="InterPro" id="IPR035896">
    <property type="entry name" value="AN1-like_Znf"/>
</dbReference>
<evidence type="ECO:0000313" key="2">
    <source>
        <dbReference type="Proteomes" id="UP000002630"/>
    </source>
</evidence>